<dbReference type="GO" id="GO:0005847">
    <property type="term" value="C:mRNA cleavage and polyadenylation specificity factor complex"/>
    <property type="evidence" value="ECO:0007669"/>
    <property type="project" value="TreeGrafter"/>
</dbReference>
<dbReference type="InterPro" id="IPR038192">
    <property type="entry name" value="CSTF_C_sf"/>
</dbReference>
<reference evidence="6" key="1">
    <citation type="submission" date="2022-07" db="EMBL/GenBank/DDBJ databases">
        <title>Phylogenomic reconstructions and comparative analyses of Kickxellomycotina fungi.</title>
        <authorList>
            <person name="Reynolds N.K."/>
            <person name="Stajich J.E."/>
            <person name="Barry K."/>
            <person name="Grigoriev I.V."/>
            <person name="Crous P."/>
            <person name="Smith M.E."/>
        </authorList>
    </citation>
    <scope>NUCLEOTIDE SEQUENCE</scope>
    <source>
        <strain evidence="6">NRRL 1565</strain>
    </source>
</reference>
<dbReference type="GO" id="GO:0003729">
    <property type="term" value="F:mRNA binding"/>
    <property type="evidence" value="ECO:0007669"/>
    <property type="project" value="TreeGrafter"/>
</dbReference>
<comment type="caution">
    <text evidence="6">The sequence shown here is derived from an EMBL/GenBank/DDBJ whole genome shotgun (WGS) entry which is preliminary data.</text>
</comment>
<comment type="subcellular location">
    <subcellularLocation>
        <location evidence="1">Nucleus</location>
    </subcellularLocation>
</comment>
<gene>
    <name evidence="6" type="ORF">H4R20_001595</name>
</gene>
<dbReference type="SUPFAM" id="SSF54928">
    <property type="entry name" value="RNA-binding domain, RBD"/>
    <property type="match status" value="1"/>
</dbReference>
<dbReference type="SMART" id="SM00360">
    <property type="entry name" value="RRM"/>
    <property type="match status" value="1"/>
</dbReference>
<organism evidence="6 7">
    <name type="scientific">Coemansia guatemalensis</name>
    <dbReference type="NCBI Taxonomy" id="2761395"/>
    <lineage>
        <taxon>Eukaryota</taxon>
        <taxon>Fungi</taxon>
        <taxon>Fungi incertae sedis</taxon>
        <taxon>Zoopagomycota</taxon>
        <taxon>Kickxellomycotina</taxon>
        <taxon>Kickxellomycetes</taxon>
        <taxon>Kickxellales</taxon>
        <taxon>Kickxellaceae</taxon>
        <taxon>Coemansia</taxon>
    </lineage>
</organism>
<dbReference type="InterPro" id="IPR012677">
    <property type="entry name" value="Nucleotide-bd_a/b_plait_sf"/>
</dbReference>
<sequence length="301" mass="32911">MEYRVEAPPSHIVFIGNVGYGTTEEQLRQMLELAGPVVDIQLVFDPVTNRAKGFGFCEYADRNIAASAIKNLNDTLVDGRNIKIGYADRGRVRRYLGTDGTTLRGGRGGTLLTRSNVVETNAPVVPQPKSIGVDQVMSVMETLDNRQKANLVGQFRAFACVNMAKARDELDKNPGLAHALLIALESLDAIDMDTLARIKTARANVPMVESPYHPDIGEIPDPRRQPHVQNSAPSQYGFQPAPLHGVQVTPSPSAPPAGAAADMDNNDLLKQLLSLTDAQLSQLPEDHRNQILELRKRLYEG</sequence>
<feature type="compositionally biased region" description="Polar residues" evidence="4">
    <location>
        <begin position="227"/>
        <end position="237"/>
    </location>
</feature>
<dbReference type="PROSITE" id="PS50102">
    <property type="entry name" value="RRM"/>
    <property type="match status" value="1"/>
</dbReference>
<dbReference type="PANTHER" id="PTHR45735:SF2">
    <property type="entry name" value="CLEAVAGE STIMULATION FACTOR SUBUNIT 2"/>
    <property type="match status" value="1"/>
</dbReference>
<dbReference type="Pfam" id="PF14304">
    <property type="entry name" value="CSTF_C"/>
    <property type="match status" value="1"/>
</dbReference>
<accession>A0A9W8HX46</accession>
<dbReference type="Gene3D" id="1.10.20.70">
    <property type="entry name" value="Transcription termination and cleavage factor, C-terminal domain"/>
    <property type="match status" value="1"/>
</dbReference>
<keyword evidence="7" id="KW-1185">Reference proteome</keyword>
<dbReference type="InterPro" id="IPR000504">
    <property type="entry name" value="RRM_dom"/>
</dbReference>
<evidence type="ECO:0000256" key="3">
    <source>
        <dbReference type="PROSITE-ProRule" id="PRU00176"/>
    </source>
</evidence>
<keyword evidence="2" id="KW-0539">Nucleus</keyword>
<evidence type="ECO:0000256" key="2">
    <source>
        <dbReference type="ARBA" id="ARBA00023242"/>
    </source>
</evidence>
<dbReference type="Proteomes" id="UP001140094">
    <property type="component" value="Unassembled WGS sequence"/>
</dbReference>
<dbReference type="InterPro" id="IPR035979">
    <property type="entry name" value="RBD_domain_sf"/>
</dbReference>
<feature type="domain" description="RRM" evidence="5">
    <location>
        <begin position="11"/>
        <end position="89"/>
    </location>
</feature>
<dbReference type="Pfam" id="PF00076">
    <property type="entry name" value="RRM_1"/>
    <property type="match status" value="1"/>
</dbReference>
<dbReference type="GO" id="GO:0031124">
    <property type="term" value="P:mRNA 3'-end processing"/>
    <property type="evidence" value="ECO:0007669"/>
    <property type="project" value="InterPro"/>
</dbReference>
<dbReference type="EMBL" id="JANBUO010000168">
    <property type="protein sequence ID" value="KAJ2806695.1"/>
    <property type="molecule type" value="Genomic_DNA"/>
</dbReference>
<keyword evidence="3" id="KW-0694">RNA-binding</keyword>
<feature type="region of interest" description="Disordered" evidence="4">
    <location>
        <begin position="209"/>
        <end position="265"/>
    </location>
</feature>
<evidence type="ECO:0000313" key="7">
    <source>
        <dbReference type="Proteomes" id="UP001140094"/>
    </source>
</evidence>
<name>A0A9W8HX46_9FUNG</name>
<evidence type="ECO:0000256" key="4">
    <source>
        <dbReference type="SAM" id="MobiDB-lite"/>
    </source>
</evidence>
<evidence type="ECO:0000256" key="1">
    <source>
        <dbReference type="ARBA" id="ARBA00004123"/>
    </source>
</evidence>
<evidence type="ECO:0000259" key="5">
    <source>
        <dbReference type="PROSITE" id="PS50102"/>
    </source>
</evidence>
<dbReference type="Gene3D" id="3.30.70.330">
    <property type="match status" value="1"/>
</dbReference>
<evidence type="ECO:0000313" key="6">
    <source>
        <dbReference type="EMBL" id="KAJ2806695.1"/>
    </source>
</evidence>
<dbReference type="AlphaFoldDB" id="A0A9W8HX46"/>
<protein>
    <recommendedName>
        <fullName evidence="5">RRM domain-containing protein</fullName>
    </recommendedName>
</protein>
<proteinExistence type="predicted"/>
<dbReference type="InterPro" id="IPR026896">
    <property type="entry name" value="CSTF_C"/>
</dbReference>
<dbReference type="PANTHER" id="PTHR45735">
    <property type="entry name" value="CLEAVAGE STIMULATION FACTOR SUBUNIT 2"/>
    <property type="match status" value="1"/>
</dbReference>
<dbReference type="OrthoDB" id="272703at2759"/>